<evidence type="ECO:0008006" key="3">
    <source>
        <dbReference type="Google" id="ProtNLM"/>
    </source>
</evidence>
<accession>A0A2P5AXT1</accession>
<proteinExistence type="predicted"/>
<reference evidence="2" key="1">
    <citation type="submission" date="2016-06" db="EMBL/GenBank/DDBJ databases">
        <title>Parallel loss of symbiosis genes in relatives of nitrogen-fixing non-legume Parasponia.</title>
        <authorList>
            <person name="Van Velzen R."/>
            <person name="Holmer R."/>
            <person name="Bu F."/>
            <person name="Rutten L."/>
            <person name="Van Zeijl A."/>
            <person name="Liu W."/>
            <person name="Santuari L."/>
            <person name="Cao Q."/>
            <person name="Sharma T."/>
            <person name="Shen D."/>
            <person name="Roswanjaya Y."/>
            <person name="Wardhani T."/>
            <person name="Kalhor M.S."/>
            <person name="Jansen J."/>
            <person name="Van den Hoogen J."/>
            <person name="Gungor B."/>
            <person name="Hartog M."/>
            <person name="Hontelez J."/>
            <person name="Verver J."/>
            <person name="Yang W.-C."/>
            <person name="Schijlen E."/>
            <person name="Repin R."/>
            <person name="Schilthuizen M."/>
            <person name="Schranz E."/>
            <person name="Heidstra R."/>
            <person name="Miyata K."/>
            <person name="Fedorova E."/>
            <person name="Kohlen W."/>
            <person name="Bisseling T."/>
            <person name="Smit S."/>
            <person name="Geurts R."/>
        </authorList>
    </citation>
    <scope>NUCLEOTIDE SEQUENCE [LARGE SCALE GENOMIC DNA]</scope>
    <source>
        <strain evidence="2">cv. WU1-14</strain>
    </source>
</reference>
<evidence type="ECO:0000313" key="1">
    <source>
        <dbReference type="EMBL" id="PON41318.1"/>
    </source>
</evidence>
<sequence length="103" mass="11880">MDWLSKYRAVVNCHTKRVTFFPSDGYPIVYQAGMSPLKPSPILKACMGERKKLECYGNLFAIDGEVRTDDQDPWIPVVCQYLEVFPKDYRDYHLIGRSSSVLN</sequence>
<dbReference type="Pfam" id="PF08284">
    <property type="entry name" value="RVP_2"/>
    <property type="match status" value="1"/>
</dbReference>
<evidence type="ECO:0000313" key="2">
    <source>
        <dbReference type="Proteomes" id="UP000237105"/>
    </source>
</evidence>
<organism evidence="1 2">
    <name type="scientific">Parasponia andersonii</name>
    <name type="common">Sponia andersonii</name>
    <dbReference type="NCBI Taxonomy" id="3476"/>
    <lineage>
        <taxon>Eukaryota</taxon>
        <taxon>Viridiplantae</taxon>
        <taxon>Streptophyta</taxon>
        <taxon>Embryophyta</taxon>
        <taxon>Tracheophyta</taxon>
        <taxon>Spermatophyta</taxon>
        <taxon>Magnoliopsida</taxon>
        <taxon>eudicotyledons</taxon>
        <taxon>Gunneridae</taxon>
        <taxon>Pentapetalae</taxon>
        <taxon>rosids</taxon>
        <taxon>fabids</taxon>
        <taxon>Rosales</taxon>
        <taxon>Cannabaceae</taxon>
        <taxon>Parasponia</taxon>
    </lineage>
</organism>
<dbReference type="AlphaFoldDB" id="A0A2P5AXT1"/>
<gene>
    <name evidence="1" type="ORF">PanWU01x14_290750</name>
</gene>
<protein>
    <recommendedName>
        <fullName evidence="3">Reverse transcriptase domain-containing protein</fullName>
    </recommendedName>
</protein>
<keyword evidence="2" id="KW-1185">Reference proteome</keyword>
<name>A0A2P5AXT1_PARAD</name>
<dbReference type="OrthoDB" id="1749844at2759"/>
<dbReference type="EMBL" id="JXTB01000418">
    <property type="protein sequence ID" value="PON41318.1"/>
    <property type="molecule type" value="Genomic_DNA"/>
</dbReference>
<dbReference type="Proteomes" id="UP000237105">
    <property type="component" value="Unassembled WGS sequence"/>
</dbReference>
<comment type="caution">
    <text evidence="1">The sequence shown here is derived from an EMBL/GenBank/DDBJ whole genome shotgun (WGS) entry which is preliminary data.</text>
</comment>